<dbReference type="Gene3D" id="1.20.1250.20">
    <property type="entry name" value="MFS general substrate transporter like domains"/>
    <property type="match status" value="2"/>
</dbReference>
<feature type="transmembrane region" description="Helical" evidence="4">
    <location>
        <begin position="150"/>
        <end position="167"/>
    </location>
</feature>
<feature type="transmembrane region" description="Helical" evidence="4">
    <location>
        <begin position="122"/>
        <end position="144"/>
    </location>
</feature>
<evidence type="ECO:0000256" key="2">
    <source>
        <dbReference type="ARBA" id="ARBA00006727"/>
    </source>
</evidence>
<feature type="transmembrane region" description="Helical" evidence="4">
    <location>
        <begin position="88"/>
        <end position="110"/>
    </location>
</feature>
<comment type="caution">
    <text evidence="5">The sequence shown here is derived from an EMBL/GenBank/DDBJ whole genome shotgun (WGS) entry which is preliminary data.</text>
</comment>
<reference evidence="5 6" key="1">
    <citation type="submission" date="2019-09" db="EMBL/GenBank/DDBJ databases">
        <title>Draft genome of the ectomycorrhizal ascomycete Sphaerosporella brunnea.</title>
        <authorList>
            <consortium name="DOE Joint Genome Institute"/>
            <person name="Benucci G.M."/>
            <person name="Marozzi G."/>
            <person name="Antonielli L."/>
            <person name="Sanchez S."/>
            <person name="Marco P."/>
            <person name="Wang X."/>
            <person name="Falini L.B."/>
            <person name="Barry K."/>
            <person name="Haridas S."/>
            <person name="Lipzen A."/>
            <person name="Labutti K."/>
            <person name="Grigoriev I.V."/>
            <person name="Murat C."/>
            <person name="Martin F."/>
            <person name="Albertini E."/>
            <person name="Donnini D."/>
            <person name="Bonito G."/>
        </authorList>
    </citation>
    <scope>NUCLEOTIDE SEQUENCE [LARGE SCALE GENOMIC DNA]</scope>
    <source>
        <strain evidence="5 6">Sb_GMNB300</strain>
    </source>
</reference>
<dbReference type="PANTHER" id="PTHR11360">
    <property type="entry name" value="MONOCARBOXYLATE TRANSPORTER"/>
    <property type="match status" value="1"/>
</dbReference>
<dbReference type="InParanoid" id="A0A5J5EUY8"/>
<evidence type="ECO:0000313" key="5">
    <source>
        <dbReference type="EMBL" id="KAA8904863.1"/>
    </source>
</evidence>
<dbReference type="PANTHER" id="PTHR11360:SF287">
    <property type="entry name" value="MFS MONOCARBOXYLATE TRANSPORTER"/>
    <property type="match status" value="1"/>
</dbReference>
<keyword evidence="4" id="KW-0472">Membrane</keyword>
<dbReference type="InterPro" id="IPR050327">
    <property type="entry name" value="Proton-linked_MCT"/>
</dbReference>
<gene>
    <name evidence="5" type="ORF">FN846DRAFT_17597</name>
</gene>
<protein>
    <submittedName>
        <fullName evidence="5">Major facilitator superfamily domain-containing protein</fullName>
    </submittedName>
</protein>
<proteinExistence type="inferred from homology"/>
<dbReference type="SUPFAM" id="SSF103473">
    <property type="entry name" value="MFS general substrate transporter"/>
    <property type="match status" value="1"/>
</dbReference>
<feature type="transmembrane region" description="Helical" evidence="4">
    <location>
        <begin position="209"/>
        <end position="228"/>
    </location>
</feature>
<evidence type="ECO:0000256" key="3">
    <source>
        <dbReference type="SAM" id="MobiDB-lite"/>
    </source>
</evidence>
<feature type="transmembrane region" description="Helical" evidence="4">
    <location>
        <begin position="380"/>
        <end position="399"/>
    </location>
</feature>
<feature type="transmembrane region" description="Helical" evidence="4">
    <location>
        <begin position="419"/>
        <end position="439"/>
    </location>
</feature>
<dbReference type="GO" id="GO:0016020">
    <property type="term" value="C:membrane"/>
    <property type="evidence" value="ECO:0007669"/>
    <property type="project" value="UniProtKB-SubCell"/>
</dbReference>
<keyword evidence="4" id="KW-0812">Transmembrane</keyword>
<comment type="subcellular location">
    <subcellularLocation>
        <location evidence="1">Membrane</location>
        <topology evidence="1">Multi-pass membrane protein</topology>
    </subcellularLocation>
</comment>
<name>A0A5J5EUY8_9PEZI</name>
<keyword evidence="4" id="KW-1133">Transmembrane helix</keyword>
<dbReference type="InterPro" id="IPR011701">
    <property type="entry name" value="MFS"/>
</dbReference>
<dbReference type="Proteomes" id="UP000326924">
    <property type="component" value="Unassembled WGS sequence"/>
</dbReference>
<feature type="region of interest" description="Disordered" evidence="3">
    <location>
        <begin position="1"/>
        <end position="36"/>
    </location>
</feature>
<feature type="transmembrane region" description="Helical" evidence="4">
    <location>
        <begin position="48"/>
        <end position="76"/>
    </location>
</feature>
<feature type="transmembrane region" description="Helical" evidence="4">
    <location>
        <begin position="176"/>
        <end position="197"/>
    </location>
</feature>
<sequence>MSSNSTAVESSEVELVHSRHHARTDGEHDGEGNSIEFSLPPVDRGKEAWFFLAGAFMIEALVWGFPFSFGVFQSYYSSHPLFAGNNSIAVIGTTASGIMYLIAPVVFTFLSQFPAQRRKSTVIGLALCVISFIAASFANTVAQLVATQGVMYALGGSLLYAPVIVWLDEWFVQRKGLAYGVMWAGTGTSGLLLPLIINAGLQAYDFRTVHRASAVAMMVLSAPLLYYVQPRLPVPAASTTRSLDYKFLKSTTFWVLQASNIVEGLGFFLPPLYLPSYAVTALRLSPQTSSLLLSLLNAASVPGQIFHGALCDRVHITTVIVVSAVGTALSVFLTWGLGGTLPWLIVFSLLYGFFAGGFTSIYGGMGKEMRRQYPSTEQGLVFGIMAAGRGVGNVVAGPMSEVLLKSWDASGKGAYGSKFGGLVVVTGVTAAVSGAGWIARRL</sequence>
<evidence type="ECO:0000256" key="4">
    <source>
        <dbReference type="SAM" id="Phobius"/>
    </source>
</evidence>
<feature type="transmembrane region" description="Helical" evidence="4">
    <location>
        <begin position="314"/>
        <end position="335"/>
    </location>
</feature>
<dbReference type="AlphaFoldDB" id="A0A5J5EUY8"/>
<dbReference type="Pfam" id="PF07690">
    <property type="entry name" value="MFS_1"/>
    <property type="match status" value="1"/>
</dbReference>
<dbReference type="GO" id="GO:0022857">
    <property type="term" value="F:transmembrane transporter activity"/>
    <property type="evidence" value="ECO:0007669"/>
    <property type="project" value="InterPro"/>
</dbReference>
<comment type="similarity">
    <text evidence="2">Belongs to the major facilitator superfamily. Monocarboxylate porter (TC 2.A.1.13) family.</text>
</comment>
<evidence type="ECO:0000256" key="1">
    <source>
        <dbReference type="ARBA" id="ARBA00004141"/>
    </source>
</evidence>
<accession>A0A5J5EUY8</accession>
<organism evidence="5 6">
    <name type="scientific">Sphaerosporella brunnea</name>
    <dbReference type="NCBI Taxonomy" id="1250544"/>
    <lineage>
        <taxon>Eukaryota</taxon>
        <taxon>Fungi</taxon>
        <taxon>Dikarya</taxon>
        <taxon>Ascomycota</taxon>
        <taxon>Pezizomycotina</taxon>
        <taxon>Pezizomycetes</taxon>
        <taxon>Pezizales</taxon>
        <taxon>Pyronemataceae</taxon>
        <taxon>Sphaerosporella</taxon>
    </lineage>
</organism>
<dbReference type="EMBL" id="VXIS01000103">
    <property type="protein sequence ID" value="KAA8904863.1"/>
    <property type="molecule type" value="Genomic_DNA"/>
</dbReference>
<keyword evidence="6" id="KW-1185">Reference proteome</keyword>
<dbReference type="OrthoDB" id="2213137at2759"/>
<evidence type="ECO:0000313" key="6">
    <source>
        <dbReference type="Proteomes" id="UP000326924"/>
    </source>
</evidence>
<feature type="transmembrane region" description="Helical" evidence="4">
    <location>
        <begin position="341"/>
        <end position="359"/>
    </location>
</feature>
<dbReference type="InterPro" id="IPR036259">
    <property type="entry name" value="MFS_trans_sf"/>
</dbReference>